<evidence type="ECO:0000313" key="2">
    <source>
        <dbReference type="Proteomes" id="UP000318704"/>
    </source>
</evidence>
<dbReference type="AlphaFoldDB" id="A0A517VQR1"/>
<dbReference type="RefSeq" id="WP_144981437.1">
    <property type="nucleotide sequence ID" value="NZ_CP037920.1"/>
</dbReference>
<organism evidence="1 2">
    <name type="scientific">Gimesia aquarii</name>
    <dbReference type="NCBI Taxonomy" id="2527964"/>
    <lineage>
        <taxon>Bacteria</taxon>
        <taxon>Pseudomonadati</taxon>
        <taxon>Planctomycetota</taxon>
        <taxon>Planctomycetia</taxon>
        <taxon>Planctomycetales</taxon>
        <taxon>Planctomycetaceae</taxon>
        <taxon>Gimesia</taxon>
    </lineage>
</organism>
<gene>
    <name evidence="1" type="ORF">V144x_07220</name>
</gene>
<evidence type="ECO:0000313" key="1">
    <source>
        <dbReference type="EMBL" id="QDT95280.1"/>
    </source>
</evidence>
<name>A0A517VQR1_9PLAN</name>
<protein>
    <submittedName>
        <fullName evidence="1">Uncharacterized protein</fullName>
    </submittedName>
</protein>
<reference evidence="1 2" key="1">
    <citation type="submission" date="2019-03" db="EMBL/GenBank/DDBJ databases">
        <title>Deep-cultivation of Planctomycetes and their phenomic and genomic characterization uncovers novel biology.</title>
        <authorList>
            <person name="Wiegand S."/>
            <person name="Jogler M."/>
            <person name="Boedeker C."/>
            <person name="Pinto D."/>
            <person name="Vollmers J."/>
            <person name="Rivas-Marin E."/>
            <person name="Kohn T."/>
            <person name="Peeters S.H."/>
            <person name="Heuer A."/>
            <person name="Rast P."/>
            <person name="Oberbeckmann S."/>
            <person name="Bunk B."/>
            <person name="Jeske O."/>
            <person name="Meyerdierks A."/>
            <person name="Storesund J.E."/>
            <person name="Kallscheuer N."/>
            <person name="Luecker S."/>
            <person name="Lage O.M."/>
            <person name="Pohl T."/>
            <person name="Merkel B.J."/>
            <person name="Hornburger P."/>
            <person name="Mueller R.-W."/>
            <person name="Bruemmer F."/>
            <person name="Labrenz M."/>
            <person name="Spormann A.M."/>
            <person name="Op den Camp H."/>
            <person name="Overmann J."/>
            <person name="Amann R."/>
            <person name="Jetten M.S.M."/>
            <person name="Mascher T."/>
            <person name="Medema M.H."/>
            <person name="Devos D.P."/>
            <person name="Kaster A.-K."/>
            <person name="Ovreas L."/>
            <person name="Rohde M."/>
            <person name="Galperin M.Y."/>
            <person name="Jogler C."/>
        </authorList>
    </citation>
    <scope>NUCLEOTIDE SEQUENCE [LARGE SCALE GENOMIC DNA]</scope>
    <source>
        <strain evidence="1 2">V144</strain>
    </source>
</reference>
<dbReference type="KEGG" id="gaw:V144x_07220"/>
<dbReference type="Proteomes" id="UP000318704">
    <property type="component" value="Chromosome"/>
</dbReference>
<proteinExistence type="predicted"/>
<dbReference type="EMBL" id="CP037920">
    <property type="protein sequence ID" value="QDT95280.1"/>
    <property type="molecule type" value="Genomic_DNA"/>
</dbReference>
<sequence length="93" mass="11078">MPYVLLLLQALKQAGWKVKIHDSERLEPPHVTIYQKRRKWRLALRDGTFLDKGDKWSQIDDAVKDTIQDKDNWKLLKTEWNNIHGDNPVEIEE</sequence>
<accession>A0A517VQR1</accession>